<dbReference type="Pfam" id="PF03631">
    <property type="entry name" value="Virul_fac_BrkB"/>
    <property type="match status" value="1"/>
</dbReference>
<keyword evidence="3 6" id="KW-0812">Transmembrane</keyword>
<reference evidence="7 8" key="1">
    <citation type="journal article" date="2019" name="Int. J. Syst. Evol. Microbiol.">
        <title>Lactobacillus salitolerans sp. nov., a novel lactic acid bacterium isolated from spent mushroom substrates.</title>
        <authorList>
            <person name="Tohno M."/>
            <person name="Tanizawa Y."/>
            <person name="Kojima Y."/>
            <person name="Sakamoto M."/>
            <person name="Nakamura Y."/>
            <person name="Ohkuma M."/>
            <person name="Kobayashi H."/>
        </authorList>
    </citation>
    <scope>NUCLEOTIDE SEQUENCE [LARGE SCALE GENOMIC DNA]</scope>
    <source>
        <strain evidence="7 8">YK43</strain>
    </source>
</reference>
<feature type="transmembrane region" description="Helical" evidence="6">
    <location>
        <begin position="180"/>
        <end position="197"/>
    </location>
</feature>
<evidence type="ECO:0000256" key="4">
    <source>
        <dbReference type="ARBA" id="ARBA00022989"/>
    </source>
</evidence>
<dbReference type="Proteomes" id="UP000286848">
    <property type="component" value="Unassembled WGS sequence"/>
</dbReference>
<dbReference type="InterPro" id="IPR017039">
    <property type="entry name" value="Virul_fac_BrkB"/>
</dbReference>
<evidence type="ECO:0000256" key="2">
    <source>
        <dbReference type="ARBA" id="ARBA00022475"/>
    </source>
</evidence>
<dbReference type="PIRSF" id="PIRSF035875">
    <property type="entry name" value="RNase_BN"/>
    <property type="match status" value="1"/>
</dbReference>
<dbReference type="RefSeq" id="WP_124977733.1">
    <property type="nucleotide sequence ID" value="NZ_BFFP01000035.1"/>
</dbReference>
<dbReference type="GO" id="GO:0005886">
    <property type="term" value="C:plasma membrane"/>
    <property type="evidence" value="ECO:0007669"/>
    <property type="project" value="UniProtKB-SubCell"/>
</dbReference>
<evidence type="ECO:0000256" key="1">
    <source>
        <dbReference type="ARBA" id="ARBA00004651"/>
    </source>
</evidence>
<dbReference type="PANTHER" id="PTHR30213:SF0">
    <property type="entry name" value="UPF0761 MEMBRANE PROTEIN YIHY"/>
    <property type="match status" value="1"/>
</dbReference>
<keyword evidence="8" id="KW-1185">Reference proteome</keyword>
<evidence type="ECO:0000313" key="7">
    <source>
        <dbReference type="EMBL" id="GBG95434.1"/>
    </source>
</evidence>
<name>A0A401IV72_9LACO</name>
<comment type="caution">
    <text evidence="7">The sequence shown here is derived from an EMBL/GenBank/DDBJ whole genome shotgun (WGS) entry which is preliminary data.</text>
</comment>
<dbReference type="EMBL" id="BFFP01000035">
    <property type="protein sequence ID" value="GBG95434.1"/>
    <property type="molecule type" value="Genomic_DNA"/>
</dbReference>
<sequence>MKFGKKFGGVQRFFGLAFKQFGEVNMGNTAIVVAYYLLLALFPLLIFVANLLPMMGLKAQMILPYLKAAFPSSIYLTLRPIIMDFLSNSSGGLASITGLLTVWAASRGVNALKIGINSVYGVSKADNAITSRIFSFLMILLFEILVIGLFVVYSFGQMVIEYLTPIFNLSLGWADSFSKYKSVTTFLVLFAVMFIIYRSLTDAKTHIRYSWPGALFAALGWMTLTQGFSIYVKYFAKSVLSYGTIGTFIVLLFWLNFTAWVMLLGALINATLERYHFGRIEPKRTAIKRLYDRVDPTKKKNK</sequence>
<dbReference type="NCBIfam" id="TIGR00765">
    <property type="entry name" value="yihY_not_rbn"/>
    <property type="match status" value="1"/>
</dbReference>
<comment type="subcellular location">
    <subcellularLocation>
        <location evidence="1">Cell membrane</location>
        <topology evidence="1">Multi-pass membrane protein</topology>
    </subcellularLocation>
</comment>
<protein>
    <submittedName>
        <fullName evidence="7">Ribonuclease BN</fullName>
    </submittedName>
</protein>
<evidence type="ECO:0000313" key="8">
    <source>
        <dbReference type="Proteomes" id="UP000286848"/>
    </source>
</evidence>
<keyword evidence="5 6" id="KW-0472">Membrane</keyword>
<feature type="transmembrane region" description="Helical" evidence="6">
    <location>
        <begin position="33"/>
        <end position="52"/>
    </location>
</feature>
<evidence type="ECO:0000256" key="3">
    <source>
        <dbReference type="ARBA" id="ARBA00022692"/>
    </source>
</evidence>
<dbReference type="PANTHER" id="PTHR30213">
    <property type="entry name" value="INNER MEMBRANE PROTEIN YHJD"/>
    <property type="match status" value="1"/>
</dbReference>
<keyword evidence="2" id="KW-1003">Cell membrane</keyword>
<dbReference type="AlphaFoldDB" id="A0A401IV72"/>
<organism evidence="7 8">
    <name type="scientific">Ligilactobacillus salitolerans</name>
    <dbReference type="NCBI Taxonomy" id="1808352"/>
    <lineage>
        <taxon>Bacteria</taxon>
        <taxon>Bacillati</taxon>
        <taxon>Bacillota</taxon>
        <taxon>Bacilli</taxon>
        <taxon>Lactobacillales</taxon>
        <taxon>Lactobacillaceae</taxon>
        <taxon>Ligilactobacillus</taxon>
    </lineage>
</organism>
<feature type="transmembrane region" description="Helical" evidence="6">
    <location>
        <begin position="133"/>
        <end position="160"/>
    </location>
</feature>
<dbReference type="OrthoDB" id="9775903at2"/>
<proteinExistence type="predicted"/>
<feature type="transmembrane region" description="Helical" evidence="6">
    <location>
        <begin position="244"/>
        <end position="270"/>
    </location>
</feature>
<evidence type="ECO:0000256" key="6">
    <source>
        <dbReference type="SAM" id="Phobius"/>
    </source>
</evidence>
<evidence type="ECO:0000256" key="5">
    <source>
        <dbReference type="ARBA" id="ARBA00023136"/>
    </source>
</evidence>
<accession>A0A401IV72</accession>
<gene>
    <name evidence="7" type="primary">rbn</name>
    <name evidence="7" type="ORF">LFYK43_18930</name>
</gene>
<keyword evidence="4 6" id="KW-1133">Transmembrane helix</keyword>
<feature type="transmembrane region" description="Helical" evidence="6">
    <location>
        <begin position="209"/>
        <end position="232"/>
    </location>
</feature>